<dbReference type="SUPFAM" id="SSF53335">
    <property type="entry name" value="S-adenosyl-L-methionine-dependent methyltransferases"/>
    <property type="match status" value="1"/>
</dbReference>
<accession>A0AA38ZJD7</accession>
<feature type="region of interest" description="Disordered" evidence="1">
    <location>
        <begin position="1"/>
        <end position="26"/>
    </location>
</feature>
<feature type="compositionally biased region" description="Acidic residues" evidence="1">
    <location>
        <begin position="1"/>
        <end position="22"/>
    </location>
</feature>
<comment type="caution">
    <text evidence="3">The sequence shown here is derived from an EMBL/GenBank/DDBJ whole genome shotgun (WGS) entry which is preliminary data.</text>
</comment>
<dbReference type="AlphaFoldDB" id="A0AA38ZJD7"/>
<dbReference type="Proteomes" id="UP001168098">
    <property type="component" value="Unassembled WGS sequence"/>
</dbReference>
<gene>
    <name evidence="3" type="ORF">PVL29_012546</name>
</gene>
<dbReference type="GO" id="GO:0005737">
    <property type="term" value="C:cytoplasm"/>
    <property type="evidence" value="ECO:0007669"/>
    <property type="project" value="TreeGrafter"/>
</dbReference>
<organism evidence="3 4">
    <name type="scientific">Vitis rotundifolia</name>
    <name type="common">Muscadine grape</name>
    <dbReference type="NCBI Taxonomy" id="103349"/>
    <lineage>
        <taxon>Eukaryota</taxon>
        <taxon>Viridiplantae</taxon>
        <taxon>Streptophyta</taxon>
        <taxon>Embryophyta</taxon>
        <taxon>Tracheophyta</taxon>
        <taxon>Spermatophyta</taxon>
        <taxon>Magnoliopsida</taxon>
        <taxon>eudicotyledons</taxon>
        <taxon>Gunneridae</taxon>
        <taxon>Pentapetalae</taxon>
        <taxon>rosids</taxon>
        <taxon>Vitales</taxon>
        <taxon>Vitaceae</taxon>
        <taxon>Viteae</taxon>
        <taxon>Vitis</taxon>
    </lineage>
</organism>
<dbReference type="EMBL" id="JARBHA010000010">
    <property type="protein sequence ID" value="KAJ9689930.1"/>
    <property type="molecule type" value="Genomic_DNA"/>
</dbReference>
<feature type="domain" description="25S rRNA (uridine-N(3))-methyltransferase BMT5-like" evidence="2">
    <location>
        <begin position="40"/>
        <end position="206"/>
    </location>
</feature>
<dbReference type="GO" id="GO:0070475">
    <property type="term" value="P:rRNA base methylation"/>
    <property type="evidence" value="ECO:0007669"/>
    <property type="project" value="InterPro"/>
</dbReference>
<keyword evidence="4" id="KW-1185">Reference proteome</keyword>
<evidence type="ECO:0000313" key="4">
    <source>
        <dbReference type="Proteomes" id="UP001168098"/>
    </source>
</evidence>
<dbReference type="PANTHER" id="PTHR11538:SF63">
    <property type="entry name" value="25S RRNA (URIDINE-N(3))-METHYLTRANSFERASE BMT5-LIKE DOMAIN-CONTAINING PROTEIN"/>
    <property type="match status" value="1"/>
</dbReference>
<dbReference type="Pfam" id="PF10354">
    <property type="entry name" value="BMT5-like"/>
    <property type="match status" value="1"/>
</dbReference>
<dbReference type="InterPro" id="IPR029063">
    <property type="entry name" value="SAM-dependent_MTases_sf"/>
</dbReference>
<name>A0AA38ZJD7_VITRO</name>
<sequence length="233" mass="26524">MGKNEEEDDQEIESFSSDDEEDKGGAEKCIKHYSSSQRILLVGEGDFSFSLSLAKAFGSAHNMVATSLDTQESLARKYSNGIENVRQLEARSCLVLHGVDATQMSQHFFLRTQRFDRIIYNFPHVGFLYKEDSYCQIQLNKRLVKGFLKNAKTLLKEETGEIHVSHKDGDPYNKWDLVRKAEKNGLVLQDSVPFCKDDYPGYLNKRAHGSCSDDTFHLGDCTTFKFRLKSLNS</sequence>
<dbReference type="PANTHER" id="PTHR11538">
    <property type="entry name" value="PHENYLALANYL-TRNA SYNTHETASE"/>
    <property type="match status" value="1"/>
</dbReference>
<evidence type="ECO:0000256" key="1">
    <source>
        <dbReference type="SAM" id="MobiDB-lite"/>
    </source>
</evidence>
<dbReference type="InterPro" id="IPR019446">
    <property type="entry name" value="BMT5-like"/>
</dbReference>
<dbReference type="GO" id="GO:0070042">
    <property type="term" value="F:rRNA (uridine-N3-)-methyltransferase activity"/>
    <property type="evidence" value="ECO:0007669"/>
    <property type="project" value="InterPro"/>
</dbReference>
<protein>
    <recommendedName>
        <fullName evidence="2">25S rRNA (uridine-N(3))-methyltransferase BMT5-like domain-containing protein</fullName>
    </recommendedName>
</protein>
<proteinExistence type="predicted"/>
<evidence type="ECO:0000259" key="2">
    <source>
        <dbReference type="Pfam" id="PF10354"/>
    </source>
</evidence>
<reference evidence="3 4" key="1">
    <citation type="journal article" date="2023" name="BMC Biotechnol.">
        <title>Vitis rotundifolia cv Carlos genome sequencing.</title>
        <authorList>
            <person name="Huff M."/>
            <person name="Hulse-Kemp A."/>
            <person name="Scheffler B."/>
            <person name="Youngblood R."/>
            <person name="Simpson S."/>
            <person name="Babiker E."/>
            <person name="Staton M."/>
        </authorList>
    </citation>
    <scope>NUCLEOTIDE SEQUENCE [LARGE SCALE GENOMIC DNA]</scope>
    <source>
        <tissue evidence="3">Leaf</tissue>
    </source>
</reference>
<evidence type="ECO:0000313" key="3">
    <source>
        <dbReference type="EMBL" id="KAJ9689930.1"/>
    </source>
</evidence>